<dbReference type="AlphaFoldDB" id="A0ABD2NLP0"/>
<keyword evidence="2" id="KW-1185">Reference proteome</keyword>
<accession>A0ABD2NLP0</accession>
<reference evidence="1 2" key="1">
    <citation type="journal article" date="2021" name="BMC Biol.">
        <title>Horizontally acquired antibacterial genes associated with adaptive radiation of ladybird beetles.</title>
        <authorList>
            <person name="Li H.S."/>
            <person name="Tang X.F."/>
            <person name="Huang Y.H."/>
            <person name="Xu Z.Y."/>
            <person name="Chen M.L."/>
            <person name="Du X.Y."/>
            <person name="Qiu B.Y."/>
            <person name="Chen P.T."/>
            <person name="Zhang W."/>
            <person name="Slipinski A."/>
            <person name="Escalona H.E."/>
            <person name="Waterhouse R.M."/>
            <person name="Zwick A."/>
            <person name="Pang H."/>
        </authorList>
    </citation>
    <scope>NUCLEOTIDE SEQUENCE [LARGE SCALE GENOMIC DNA]</scope>
    <source>
        <strain evidence="1">SYSU2018</strain>
    </source>
</reference>
<organism evidence="1 2">
    <name type="scientific">Cryptolaemus montrouzieri</name>
    <dbReference type="NCBI Taxonomy" id="559131"/>
    <lineage>
        <taxon>Eukaryota</taxon>
        <taxon>Metazoa</taxon>
        <taxon>Ecdysozoa</taxon>
        <taxon>Arthropoda</taxon>
        <taxon>Hexapoda</taxon>
        <taxon>Insecta</taxon>
        <taxon>Pterygota</taxon>
        <taxon>Neoptera</taxon>
        <taxon>Endopterygota</taxon>
        <taxon>Coleoptera</taxon>
        <taxon>Polyphaga</taxon>
        <taxon>Cucujiformia</taxon>
        <taxon>Coccinelloidea</taxon>
        <taxon>Coccinellidae</taxon>
        <taxon>Scymninae</taxon>
        <taxon>Scymnini</taxon>
        <taxon>Cryptolaemus</taxon>
    </lineage>
</organism>
<proteinExistence type="predicted"/>
<dbReference type="Proteomes" id="UP001516400">
    <property type="component" value="Unassembled WGS sequence"/>
</dbReference>
<dbReference type="EMBL" id="JABFTP020000124">
    <property type="protein sequence ID" value="KAL3279636.1"/>
    <property type="molecule type" value="Genomic_DNA"/>
</dbReference>
<comment type="caution">
    <text evidence="1">The sequence shown here is derived from an EMBL/GenBank/DDBJ whole genome shotgun (WGS) entry which is preliminary data.</text>
</comment>
<evidence type="ECO:0000313" key="2">
    <source>
        <dbReference type="Proteomes" id="UP001516400"/>
    </source>
</evidence>
<name>A0ABD2NLP0_9CUCU</name>
<evidence type="ECO:0000313" key="1">
    <source>
        <dbReference type="EMBL" id="KAL3279636.1"/>
    </source>
</evidence>
<sequence length="183" mass="21046">MLVTDSSYSYKADRLIKDFQGKYLNIEIDTTFCQISNISRDISNAKQHAISLMPAIVVQNFSNYPDQYFESLERKISEIHERKLQFLIESQSNYRVEVDREWVFNGTDVALPSQVRDTLALGLKFSIPLKGRKVPRIDIITEVENIILSREEYDGKTEKRAICTNIITNSVNAFPSGSKNFKI</sequence>
<protein>
    <submittedName>
        <fullName evidence="1">Uncharacterized protein</fullName>
    </submittedName>
</protein>
<gene>
    <name evidence="1" type="ORF">HHI36_017142</name>
</gene>